<dbReference type="RefSeq" id="WP_119268220.1">
    <property type="nucleotide sequence ID" value="NZ_CP063197.1"/>
</dbReference>
<dbReference type="KEGG" id="thao:NI17_024070"/>
<dbReference type="AlphaFoldDB" id="A0A399FTU8"/>
<evidence type="ECO:0000256" key="2">
    <source>
        <dbReference type="SAM" id="MobiDB-lite"/>
    </source>
</evidence>
<sequence length="418" mass="44626">MTETEMTRAAAPQRLVLALGGALTVLSMAWTAWSVVDLVGRAAPTPVACAVAVALELAWVALVALEWQQVHRTGRTPRGLAAAGWGTAAVVVGVLALHGWMSHWSLIPLALMPLGAKALWHWALASMAEEVRERRAAAQRAAAETRAAAEEAARRVAELDTGLTEAQQAELAALRRQAAYARARAEAEAEVRLAEAEVEVRLAEAEAEAQRRREEISHTLQREAMLRSTDLRMAEDQADMEILVRRARLERQLRLARPVLGLTTGSPAPAADADVDQEQAEPGKRRPDLDDPTAVDAAWADIARRLDDDGEGGVAVGGGTPDTPPATPAELGEDPLEARGGGGTPGSGPATGADLDRDRSQDGVGGGTRQRVWQAIRRYGPAVSTRAVAEELGVSRTTVRTHREALARQGYPVYDADR</sequence>
<reference evidence="4" key="1">
    <citation type="submission" date="2020-10" db="EMBL/GenBank/DDBJ databases">
        <title>De novo genome project of the cellulose decomposer Thermobifida halotolerans type strain.</title>
        <authorList>
            <person name="Nagy I."/>
            <person name="Horvath B."/>
            <person name="Kukolya J."/>
            <person name="Nagy I."/>
            <person name="Orsini M."/>
        </authorList>
    </citation>
    <scope>NUCLEOTIDE SEQUENCE</scope>
    <source>
        <strain evidence="4">DSM 44931</strain>
        <plasmid evidence="4">pTH1</plasmid>
    </source>
</reference>
<gene>
    <name evidence="4" type="ORF">NI17_024070</name>
</gene>
<feature type="transmembrane region" description="Helical" evidence="3">
    <location>
        <begin position="44"/>
        <end position="67"/>
    </location>
</feature>
<dbReference type="InterPro" id="IPR036390">
    <property type="entry name" value="WH_DNA-bd_sf"/>
</dbReference>
<keyword evidence="3" id="KW-1133">Transmembrane helix</keyword>
<dbReference type="Proteomes" id="UP000265719">
    <property type="component" value="Plasmid pTH1"/>
</dbReference>
<evidence type="ECO:0000313" key="4">
    <source>
        <dbReference type="EMBL" id="UOE22291.1"/>
    </source>
</evidence>
<feature type="region of interest" description="Disordered" evidence="2">
    <location>
        <begin position="308"/>
        <end position="370"/>
    </location>
</feature>
<accession>A0A399FTU8</accession>
<feature type="coiled-coil region" evidence="1">
    <location>
        <begin position="128"/>
        <end position="222"/>
    </location>
</feature>
<feature type="region of interest" description="Disordered" evidence="2">
    <location>
        <begin position="260"/>
        <end position="293"/>
    </location>
</feature>
<name>A0A399FTU8_9ACTN</name>
<dbReference type="SUPFAM" id="SSF46785">
    <property type="entry name" value="Winged helix' DNA-binding domain"/>
    <property type="match status" value="1"/>
</dbReference>
<keyword evidence="4" id="KW-0614">Plasmid</keyword>
<evidence type="ECO:0000256" key="3">
    <source>
        <dbReference type="SAM" id="Phobius"/>
    </source>
</evidence>
<keyword evidence="1" id="KW-0175">Coiled coil</keyword>
<keyword evidence="3" id="KW-0472">Membrane</keyword>
<protein>
    <submittedName>
        <fullName evidence="4">HTH domain-containing protein</fullName>
    </submittedName>
</protein>
<feature type="transmembrane region" description="Helical" evidence="3">
    <location>
        <begin position="79"/>
        <end position="100"/>
    </location>
</feature>
<evidence type="ECO:0000256" key="1">
    <source>
        <dbReference type="SAM" id="Coils"/>
    </source>
</evidence>
<keyword evidence="5" id="KW-1185">Reference proteome</keyword>
<geneLocation type="plasmid" evidence="4 5">
    <name>pTH1</name>
</geneLocation>
<organism evidence="4 5">
    <name type="scientific">Thermobifida halotolerans</name>
    <dbReference type="NCBI Taxonomy" id="483545"/>
    <lineage>
        <taxon>Bacteria</taxon>
        <taxon>Bacillati</taxon>
        <taxon>Actinomycetota</taxon>
        <taxon>Actinomycetes</taxon>
        <taxon>Streptosporangiales</taxon>
        <taxon>Nocardiopsidaceae</taxon>
        <taxon>Thermobifida</taxon>
    </lineage>
</organism>
<keyword evidence="3" id="KW-0812">Transmembrane</keyword>
<dbReference type="EMBL" id="CP063197">
    <property type="protein sequence ID" value="UOE22291.1"/>
    <property type="molecule type" value="Genomic_DNA"/>
</dbReference>
<proteinExistence type="predicted"/>
<evidence type="ECO:0000313" key="5">
    <source>
        <dbReference type="Proteomes" id="UP000265719"/>
    </source>
</evidence>